<sequence>MRLKNLILKNIGPFKEAVLDFISNERELEYPPVICITGENGTGKSIILDAIRALFEGRFKSIEREIASAENFLIETNLIINESNKIFSTSRKYERNESFDTNDMNINQLFHSQFEPKYKKDFILDYWTSKLSNDSFSINSITTVEAKKYLDESLSGIHKNIDLSKLISFFDYLKDSTNEQEKELGSSLYSLLEKIINLSISHGKLSHVSRINLKPIIKIGNNEVSLDKLSSGNLYLIQRFTSLLSQVYSICTLNNKPIADYKNIKGLLLIDEAENHLHPKWQKVFLSNILTLFPKLQIIVSTHSPFIVSSILNTRVYVCKSQVDYSLVEEETDYYINKPIEEILLSPLFNTNNFSFGISMLIEERKAAIHNNNTEKVKEIENQLLKINPEYFNYLNLDTILKSIKK</sequence>
<dbReference type="EMBL" id="JBGOGF010000002">
    <property type="protein sequence ID" value="MFA1770389.1"/>
    <property type="molecule type" value="Genomic_DNA"/>
</dbReference>
<gene>
    <name evidence="3" type="ORF">ACD591_03735</name>
    <name evidence="2" type="ORF">FOE74_09805</name>
</gene>
<dbReference type="AlphaFoldDB" id="A0A5M8QI54"/>
<keyword evidence="5" id="KW-1185">Reference proteome</keyword>
<dbReference type="Proteomes" id="UP000323866">
    <property type="component" value="Unassembled WGS sequence"/>
</dbReference>
<dbReference type="InterPro" id="IPR003593">
    <property type="entry name" value="AAA+_ATPase"/>
</dbReference>
<protein>
    <submittedName>
        <fullName evidence="2">AAA family ATPase</fullName>
    </submittedName>
</protein>
<evidence type="ECO:0000313" key="4">
    <source>
        <dbReference type="Proteomes" id="UP000323866"/>
    </source>
</evidence>
<dbReference type="PANTHER" id="PTHR43581:SF4">
    <property type="entry name" value="ATP_GTP PHOSPHATASE"/>
    <property type="match status" value="1"/>
</dbReference>
<dbReference type="Pfam" id="PF13304">
    <property type="entry name" value="AAA_21"/>
    <property type="match status" value="1"/>
</dbReference>
<dbReference type="PANTHER" id="PTHR43581">
    <property type="entry name" value="ATP/GTP PHOSPHATASE"/>
    <property type="match status" value="1"/>
</dbReference>
<dbReference type="Proteomes" id="UP001570846">
    <property type="component" value="Unassembled WGS sequence"/>
</dbReference>
<dbReference type="Gene3D" id="3.40.50.300">
    <property type="entry name" value="P-loop containing nucleotide triphosphate hydrolases"/>
    <property type="match status" value="1"/>
</dbReference>
<organism evidence="2 4">
    <name type="scientific">Rufibacter glacialis</name>
    <dbReference type="NCBI Taxonomy" id="1259555"/>
    <lineage>
        <taxon>Bacteria</taxon>
        <taxon>Pseudomonadati</taxon>
        <taxon>Bacteroidota</taxon>
        <taxon>Cytophagia</taxon>
        <taxon>Cytophagales</taxon>
        <taxon>Hymenobacteraceae</taxon>
        <taxon>Rufibacter</taxon>
    </lineage>
</organism>
<reference evidence="2 4" key="2">
    <citation type="submission" date="2019-09" db="EMBL/GenBank/DDBJ databases">
        <title>A bacterium isolated from glacier soil.</title>
        <authorList>
            <person name="Liu Q."/>
        </authorList>
    </citation>
    <scope>NUCLEOTIDE SEQUENCE [LARGE SCALE GENOMIC DNA]</scope>
    <source>
        <strain evidence="2 4">MDT1-10-3</strain>
    </source>
</reference>
<evidence type="ECO:0000313" key="5">
    <source>
        <dbReference type="Proteomes" id="UP001570846"/>
    </source>
</evidence>
<evidence type="ECO:0000259" key="1">
    <source>
        <dbReference type="SMART" id="SM00382"/>
    </source>
</evidence>
<dbReference type="InterPro" id="IPR027417">
    <property type="entry name" value="P-loop_NTPase"/>
</dbReference>
<dbReference type="RefSeq" id="WP_149098419.1">
    <property type="nucleotide sequence ID" value="NZ_BMMG01000003.1"/>
</dbReference>
<evidence type="ECO:0000313" key="3">
    <source>
        <dbReference type="EMBL" id="MFA1770389.1"/>
    </source>
</evidence>
<dbReference type="InterPro" id="IPR003959">
    <property type="entry name" value="ATPase_AAA_core"/>
</dbReference>
<proteinExistence type="predicted"/>
<comment type="caution">
    <text evidence="2">The sequence shown here is derived from an EMBL/GenBank/DDBJ whole genome shotgun (WGS) entry which is preliminary data.</text>
</comment>
<evidence type="ECO:0000313" key="2">
    <source>
        <dbReference type="EMBL" id="KAA6434476.1"/>
    </source>
</evidence>
<feature type="domain" description="AAA+ ATPase" evidence="1">
    <location>
        <begin position="30"/>
        <end position="322"/>
    </location>
</feature>
<dbReference type="InterPro" id="IPR051396">
    <property type="entry name" value="Bact_Antivir_Def_Nuclease"/>
</dbReference>
<dbReference type="SMART" id="SM00382">
    <property type="entry name" value="AAA"/>
    <property type="match status" value="1"/>
</dbReference>
<accession>A0A5M8QI54</accession>
<reference evidence="3 5" key="3">
    <citation type="submission" date="2024-08" db="EMBL/GenBank/DDBJ databases">
        <authorList>
            <person name="Wei W."/>
        </authorList>
    </citation>
    <scope>NUCLEOTIDE SEQUENCE [LARGE SCALE GENOMIC DNA]</scope>
    <source>
        <strain evidence="3 5">XU2</strain>
    </source>
</reference>
<name>A0A5M8QI54_9BACT</name>
<dbReference type="OrthoDB" id="9805802at2"/>
<reference evidence="2 4" key="1">
    <citation type="submission" date="2019-07" db="EMBL/GenBank/DDBJ databases">
        <authorList>
            <person name="Qu J.-H."/>
        </authorList>
    </citation>
    <scope>NUCLEOTIDE SEQUENCE [LARGE SCALE GENOMIC DNA]</scope>
    <source>
        <strain evidence="2 4">MDT1-10-3</strain>
    </source>
</reference>
<dbReference type="GO" id="GO:0005524">
    <property type="term" value="F:ATP binding"/>
    <property type="evidence" value="ECO:0007669"/>
    <property type="project" value="InterPro"/>
</dbReference>
<dbReference type="EMBL" id="VKKZ01000020">
    <property type="protein sequence ID" value="KAA6434476.1"/>
    <property type="molecule type" value="Genomic_DNA"/>
</dbReference>
<dbReference type="GO" id="GO:0016887">
    <property type="term" value="F:ATP hydrolysis activity"/>
    <property type="evidence" value="ECO:0007669"/>
    <property type="project" value="InterPro"/>
</dbReference>
<dbReference type="SUPFAM" id="SSF52540">
    <property type="entry name" value="P-loop containing nucleoside triphosphate hydrolases"/>
    <property type="match status" value="1"/>
</dbReference>